<feature type="region of interest" description="Disordered" evidence="1">
    <location>
        <begin position="1"/>
        <end position="32"/>
    </location>
</feature>
<feature type="non-terminal residue" evidence="2">
    <location>
        <position position="1"/>
    </location>
</feature>
<evidence type="ECO:0000313" key="2">
    <source>
        <dbReference type="EMBL" id="GIM06810.1"/>
    </source>
</evidence>
<accession>A0A8J4GH92</accession>
<organism evidence="2 3">
    <name type="scientific">Volvox reticuliferus</name>
    <dbReference type="NCBI Taxonomy" id="1737510"/>
    <lineage>
        <taxon>Eukaryota</taxon>
        <taxon>Viridiplantae</taxon>
        <taxon>Chlorophyta</taxon>
        <taxon>core chlorophytes</taxon>
        <taxon>Chlorophyceae</taxon>
        <taxon>CS clade</taxon>
        <taxon>Chlamydomonadales</taxon>
        <taxon>Volvocaceae</taxon>
        <taxon>Volvox</taxon>
    </lineage>
</organism>
<feature type="compositionally biased region" description="Pro residues" evidence="1">
    <location>
        <begin position="1"/>
        <end position="15"/>
    </location>
</feature>
<dbReference type="EMBL" id="BNCQ01000022">
    <property type="protein sequence ID" value="GIM06810.1"/>
    <property type="molecule type" value="Genomic_DNA"/>
</dbReference>
<comment type="caution">
    <text evidence="2">The sequence shown here is derived from an EMBL/GenBank/DDBJ whole genome shotgun (WGS) entry which is preliminary data.</text>
</comment>
<dbReference type="Proteomes" id="UP000722791">
    <property type="component" value="Unassembled WGS sequence"/>
</dbReference>
<reference evidence="2" key="1">
    <citation type="journal article" date="2021" name="Proc. Natl. Acad. Sci. U.S.A.">
        <title>Three genomes in the algal genus Volvox reveal the fate of a haploid sex-determining region after a transition to homothallism.</title>
        <authorList>
            <person name="Yamamoto K."/>
            <person name="Hamaji T."/>
            <person name="Kawai-Toyooka H."/>
            <person name="Matsuzaki R."/>
            <person name="Takahashi F."/>
            <person name="Nishimura Y."/>
            <person name="Kawachi M."/>
            <person name="Noguchi H."/>
            <person name="Minakuchi Y."/>
            <person name="Umen J.G."/>
            <person name="Toyoda A."/>
            <person name="Nozaki H."/>
        </authorList>
    </citation>
    <scope>NUCLEOTIDE SEQUENCE</scope>
    <source>
        <strain evidence="2">NIES-3785</strain>
    </source>
</reference>
<evidence type="ECO:0000313" key="3">
    <source>
        <dbReference type="Proteomes" id="UP000722791"/>
    </source>
</evidence>
<protein>
    <submittedName>
        <fullName evidence="2">Uncharacterized protein</fullName>
    </submittedName>
</protein>
<proteinExistence type="predicted"/>
<sequence>DAPPAPLPPPPPMPLLPLQRANLESGSGSAETLRKGGGQLACMLIGGTTIGTVGAAARPLAAPPTRLLLLPPLVYAPIELGGSCDGREPEIQLALAATSKPSPPTQPPKAISCWLGRWPGCSNL</sequence>
<gene>
    <name evidence="2" type="ORF">Vretimale_11055</name>
</gene>
<name>A0A8J4GH92_9CHLO</name>
<dbReference type="AlphaFoldDB" id="A0A8J4GH92"/>
<evidence type="ECO:0000256" key="1">
    <source>
        <dbReference type="SAM" id="MobiDB-lite"/>
    </source>
</evidence>